<accession>A0A1Y5F426</accession>
<evidence type="ECO:0000313" key="1">
    <source>
        <dbReference type="EMBL" id="OUR95326.1"/>
    </source>
</evidence>
<dbReference type="AlphaFoldDB" id="A0A1Y5F426"/>
<organism evidence="1 2">
    <name type="scientific">Halobacteriovorax marinus</name>
    <dbReference type="NCBI Taxonomy" id="97084"/>
    <lineage>
        <taxon>Bacteria</taxon>
        <taxon>Pseudomonadati</taxon>
        <taxon>Bdellovibrionota</taxon>
        <taxon>Bacteriovoracia</taxon>
        <taxon>Bacteriovoracales</taxon>
        <taxon>Halobacteriovoraceae</taxon>
        <taxon>Halobacteriovorax</taxon>
    </lineage>
</organism>
<dbReference type="Proteomes" id="UP000196531">
    <property type="component" value="Unassembled WGS sequence"/>
</dbReference>
<reference evidence="2" key="1">
    <citation type="journal article" date="2017" name="Proc. Natl. Acad. Sci. U.S.A.">
        <title>Simulation of Deepwater Horizon oil plume reveals substrate specialization within a complex community of hydrocarbon-degraders.</title>
        <authorList>
            <person name="Hu P."/>
            <person name="Dubinsky E.A."/>
            <person name="Probst A.J."/>
            <person name="Wang J."/>
            <person name="Sieber C.M.K."/>
            <person name="Tom L.M."/>
            <person name="Gardinali P."/>
            <person name="Banfield J.F."/>
            <person name="Atlas R.M."/>
            <person name="Andersen G.L."/>
        </authorList>
    </citation>
    <scope>NUCLEOTIDE SEQUENCE [LARGE SCALE GENOMIC DNA]</scope>
</reference>
<gene>
    <name evidence="1" type="ORF">A9Q84_15935</name>
</gene>
<sequence length="143" mass="16579">MFKLISELLRLKDFEQVKHAIVLKNDTSGTEIMNYKQITIGEIKLTGICLAVPPKSFGANHNLTLYIYKAPLNKETLKKIKNKNFKGSLQLIGKIKEIENEEETQYIEVEFTQFDPQNWKSFYNDYTHAQDTIQDYIEAGEAE</sequence>
<protein>
    <submittedName>
        <fullName evidence="1">Uncharacterized protein</fullName>
    </submittedName>
</protein>
<evidence type="ECO:0000313" key="2">
    <source>
        <dbReference type="Proteomes" id="UP000196531"/>
    </source>
</evidence>
<dbReference type="EMBL" id="MAAO01000008">
    <property type="protein sequence ID" value="OUR95326.1"/>
    <property type="molecule type" value="Genomic_DNA"/>
</dbReference>
<name>A0A1Y5F426_9BACT</name>
<proteinExistence type="predicted"/>
<comment type="caution">
    <text evidence="1">The sequence shown here is derived from an EMBL/GenBank/DDBJ whole genome shotgun (WGS) entry which is preliminary data.</text>
</comment>